<proteinExistence type="predicted"/>
<organism evidence="3 4">
    <name type="scientific">Prauserella flavalba</name>
    <dbReference type="NCBI Taxonomy" id="1477506"/>
    <lineage>
        <taxon>Bacteria</taxon>
        <taxon>Bacillati</taxon>
        <taxon>Actinomycetota</taxon>
        <taxon>Actinomycetes</taxon>
        <taxon>Pseudonocardiales</taxon>
        <taxon>Pseudonocardiaceae</taxon>
        <taxon>Prauserella</taxon>
    </lineage>
</organism>
<dbReference type="OrthoDB" id="3401874at2"/>
<dbReference type="AlphaFoldDB" id="A0A318LG67"/>
<reference evidence="3 4" key="1">
    <citation type="submission" date="2016-07" db="EMBL/GenBank/DDBJ databases">
        <title>Draft genome sequence of Prauserella sp. YIM 121212, isolated from alkaline soil.</title>
        <authorList>
            <person name="Ruckert C."/>
            <person name="Albersmeier A."/>
            <person name="Jiang C.-L."/>
            <person name="Jiang Y."/>
            <person name="Kalinowski J."/>
            <person name="Schneider O."/>
            <person name="Winkler A."/>
            <person name="Zotchev S.B."/>
        </authorList>
    </citation>
    <scope>NUCLEOTIDE SEQUENCE [LARGE SCALE GENOMIC DNA]</scope>
    <source>
        <strain evidence="3 4">YIM 121212</strain>
    </source>
</reference>
<gene>
    <name evidence="3" type="ORF">BA062_24635</name>
</gene>
<sequence length="179" mass="17821">MSTEVPAPAAEQNWGDPQPPRQDRPRWTARRTAVAVAIAAGIAVAGGAVVYAGTSGEPSQNVRMGGPAGAMPGLFNALHGDFVVSDGSGGYETQRMQTGEVAAIDDDSLTVESDDGYTQTYELGAGAGDTAERGDTVTVLATVSGDTATATSITSGEGGFPGGPQGRPPGQQGGPGGTN</sequence>
<evidence type="ECO:0008006" key="5">
    <source>
        <dbReference type="Google" id="ProtNLM"/>
    </source>
</evidence>
<dbReference type="Proteomes" id="UP000247892">
    <property type="component" value="Unassembled WGS sequence"/>
</dbReference>
<keyword evidence="2" id="KW-0472">Membrane</keyword>
<keyword evidence="2" id="KW-0812">Transmembrane</keyword>
<dbReference type="EMBL" id="MASU01000011">
    <property type="protein sequence ID" value="PXY26338.1"/>
    <property type="molecule type" value="Genomic_DNA"/>
</dbReference>
<keyword evidence="4" id="KW-1185">Reference proteome</keyword>
<accession>A0A318LG67</accession>
<feature type="region of interest" description="Disordered" evidence="1">
    <location>
        <begin position="1"/>
        <end position="28"/>
    </location>
</feature>
<evidence type="ECO:0000313" key="4">
    <source>
        <dbReference type="Proteomes" id="UP000247892"/>
    </source>
</evidence>
<feature type="transmembrane region" description="Helical" evidence="2">
    <location>
        <begin position="33"/>
        <end position="53"/>
    </location>
</feature>
<feature type="compositionally biased region" description="Gly residues" evidence="1">
    <location>
        <begin position="156"/>
        <end position="179"/>
    </location>
</feature>
<evidence type="ECO:0000313" key="3">
    <source>
        <dbReference type="EMBL" id="PXY26338.1"/>
    </source>
</evidence>
<comment type="caution">
    <text evidence="3">The sequence shown here is derived from an EMBL/GenBank/DDBJ whole genome shotgun (WGS) entry which is preliminary data.</text>
</comment>
<dbReference type="RefSeq" id="WP_110340824.1">
    <property type="nucleotide sequence ID" value="NZ_MASU01000011.1"/>
</dbReference>
<evidence type="ECO:0000256" key="1">
    <source>
        <dbReference type="SAM" id="MobiDB-lite"/>
    </source>
</evidence>
<protein>
    <recommendedName>
        <fullName evidence="5">DUF5666 domain-containing protein</fullName>
    </recommendedName>
</protein>
<keyword evidence="2" id="KW-1133">Transmembrane helix</keyword>
<name>A0A318LG67_9PSEU</name>
<feature type="region of interest" description="Disordered" evidence="1">
    <location>
        <begin position="147"/>
        <end position="179"/>
    </location>
</feature>
<evidence type="ECO:0000256" key="2">
    <source>
        <dbReference type="SAM" id="Phobius"/>
    </source>
</evidence>